<dbReference type="PANTHER" id="PTHR15410:SF2">
    <property type="entry name" value="HIRA-INTERACTING PROTEIN 3"/>
    <property type="match status" value="1"/>
</dbReference>
<dbReference type="PANTHER" id="PTHR15410">
    <property type="entry name" value="HIRA-INTERACTING PROTEIN 3"/>
    <property type="match status" value="1"/>
</dbReference>
<dbReference type="EMBL" id="QKYT01000067">
    <property type="protein sequence ID" value="RIA95099.1"/>
    <property type="molecule type" value="Genomic_DNA"/>
</dbReference>
<sequence length="358" mass="40131">MKLNKEEEVPSEEESDSALSTKKTTKRVEAKNKEKQKPNMPRSRVKRKINASSDTDNDNKSSIKSDSVPVKGSDLEEPALPPLKQPKQIKTDLSSDEDEESNSVKERSTEEGQSHHKTDTVEDGVYLKDEQNIDDIDVESDNTIKDDGGAGLKMIPGPDVEDRNSESIGEVEQKLNAESTSPKRTINSADDNSCEDDKPQKKKRKAGKNSAKSVNDKSANDNSINNKSVNNKTTNEKDDKRIKNLKSFITKCGVRKNWTKELADCNTDSSKIHKLKQILMDLGVEGRPTLEKCKKVKMKLELEAELGAMDVDNIISDDVKETRKARASRGIFNPVRRRVSRVTQSSPTYIRILNEIYI</sequence>
<keyword evidence="3" id="KW-1185">Reference proteome</keyword>
<feature type="compositionally biased region" description="Polar residues" evidence="1">
    <location>
        <begin position="176"/>
        <end position="191"/>
    </location>
</feature>
<dbReference type="STRING" id="658196.A0A397TCN3"/>
<accession>A0A397TCN3</accession>
<feature type="compositionally biased region" description="Low complexity" evidence="1">
    <location>
        <begin position="220"/>
        <end position="233"/>
    </location>
</feature>
<feature type="region of interest" description="Disordered" evidence="1">
    <location>
        <begin position="1"/>
        <end position="238"/>
    </location>
</feature>
<proteinExistence type="predicted"/>
<dbReference type="GO" id="GO:0005634">
    <property type="term" value="C:nucleus"/>
    <property type="evidence" value="ECO:0007669"/>
    <property type="project" value="TreeGrafter"/>
</dbReference>
<gene>
    <name evidence="2" type="ORF">C1645_506359</name>
</gene>
<evidence type="ECO:0000256" key="1">
    <source>
        <dbReference type="SAM" id="MobiDB-lite"/>
    </source>
</evidence>
<comment type="caution">
    <text evidence="2">The sequence shown here is derived from an EMBL/GenBank/DDBJ whole genome shotgun (WGS) entry which is preliminary data.</text>
</comment>
<organism evidence="2 3">
    <name type="scientific">Glomus cerebriforme</name>
    <dbReference type="NCBI Taxonomy" id="658196"/>
    <lineage>
        <taxon>Eukaryota</taxon>
        <taxon>Fungi</taxon>
        <taxon>Fungi incertae sedis</taxon>
        <taxon>Mucoromycota</taxon>
        <taxon>Glomeromycotina</taxon>
        <taxon>Glomeromycetes</taxon>
        <taxon>Glomerales</taxon>
        <taxon>Glomeraceae</taxon>
        <taxon>Glomus</taxon>
    </lineage>
</organism>
<feature type="compositionally biased region" description="Basic and acidic residues" evidence="1">
    <location>
        <begin position="26"/>
        <end position="37"/>
    </location>
</feature>
<feature type="compositionally biased region" description="Basic and acidic residues" evidence="1">
    <location>
        <begin position="102"/>
        <end position="131"/>
    </location>
</feature>
<feature type="compositionally biased region" description="Basic and acidic residues" evidence="1">
    <location>
        <begin position="160"/>
        <end position="175"/>
    </location>
</feature>
<reference evidence="2 3" key="1">
    <citation type="submission" date="2018-06" db="EMBL/GenBank/DDBJ databases">
        <title>Comparative genomics reveals the genomic features of Rhizophagus irregularis, R. cerebriforme, R. diaphanum and Gigaspora rosea, and their symbiotic lifestyle signature.</title>
        <authorList>
            <person name="Morin E."/>
            <person name="San Clemente H."/>
            <person name="Chen E.C.H."/>
            <person name="De La Providencia I."/>
            <person name="Hainaut M."/>
            <person name="Kuo A."/>
            <person name="Kohler A."/>
            <person name="Murat C."/>
            <person name="Tang N."/>
            <person name="Roy S."/>
            <person name="Loubradou J."/>
            <person name="Henrissat B."/>
            <person name="Grigoriev I.V."/>
            <person name="Corradi N."/>
            <person name="Roux C."/>
            <person name="Martin F.M."/>
        </authorList>
    </citation>
    <scope>NUCLEOTIDE SEQUENCE [LARGE SCALE GENOMIC DNA]</scope>
    <source>
        <strain evidence="2 3">DAOM 227022</strain>
    </source>
</reference>
<evidence type="ECO:0000313" key="2">
    <source>
        <dbReference type="EMBL" id="RIA95099.1"/>
    </source>
</evidence>
<dbReference type="OrthoDB" id="552755at2759"/>
<protein>
    <submittedName>
        <fullName evidence="2">Uncharacterized protein</fullName>
    </submittedName>
</protein>
<dbReference type="AlphaFoldDB" id="A0A397TCN3"/>
<name>A0A397TCN3_9GLOM</name>
<evidence type="ECO:0000313" key="3">
    <source>
        <dbReference type="Proteomes" id="UP000265703"/>
    </source>
</evidence>
<dbReference type="InterPro" id="IPR037647">
    <property type="entry name" value="HIRIP3"/>
</dbReference>
<dbReference type="Proteomes" id="UP000265703">
    <property type="component" value="Unassembled WGS sequence"/>
</dbReference>